<feature type="compositionally biased region" description="Polar residues" evidence="2">
    <location>
        <begin position="189"/>
        <end position="198"/>
    </location>
</feature>
<comment type="caution">
    <text evidence="5">The sequence shown here is derived from an EMBL/GenBank/DDBJ whole genome shotgun (WGS) entry which is preliminary data.</text>
</comment>
<evidence type="ECO:0000259" key="4">
    <source>
        <dbReference type="Pfam" id="PF00326"/>
    </source>
</evidence>
<sequence length="827" mass="91522">MLLPLLLTALGAALLPAQTQAAPSSYKQPSPAIRELLDAPLPTRLLPSPDRQSVALIEQRRYTPLDELARPAMRLAGARFDPRSATPQNLTGILHLKLRPLLEPEAAERVVELPSGGLWHSFAWAPDGQRFVIARRTDTGDELWAGATSNGQLWRIYNVRLNNAIDPDDLAWLSAREVVVLTVPDQRGSPPSRQQTGPVIQENHGKASPERTYADLLRNPADEDAFEYYARSQLTLVDISSGQSRDLDKPALFTSISAVGNGQALLTERITRPFSYNLTLDDFPTTVEVRQRDGKVIRELARMPLKQGVAIDGALPGPRVFYASPTKDAAVYWVEALDGGNPASRAAFRDRVMRLDPPYTGEPFEVQRMPYRFTRLRFLDDGQHALLTEEDRSRGWTRTYLLPLRGTQSRPLFEHSVRERYRHPGVPLMRTLPNGQQAVQTLGGDLLLVGQGASPRGDRPFLDKISMRDLSVQRLFQSADGVYELPLAVLDDKRLLTQREAEHEPPNLMLRENAGSGGGAGRVVALTRLKDPTPQLRAVRRELVTFKRSDGVELSFWMYLPPDLKEGDRRPALVWAYPLEFNDAALASQLSGSPGRYMSFSSISPLNLLMDGYVVLMDATMPVVGDARTMNDNFIEQMTMNARAILDKAEELGAVDPRRVAIGGHSYGAFMTANLLAHTRLFRCGIARSGAYNRTLTPFGFQSERRSLWEAKDVYLKLSPLLFAQQIKEPLLLIHGEADNNSGTFPMQSERLYQAMAGLGGTVRYVLLPYEAHGYAARESAGQVQWEMSQWLKGCVGDPRSLSAGTSGAAAAPAEDRASTARAAGSR</sequence>
<feature type="signal peptide" evidence="3">
    <location>
        <begin position="1"/>
        <end position="21"/>
    </location>
</feature>
<evidence type="ECO:0000256" key="3">
    <source>
        <dbReference type="SAM" id="SignalP"/>
    </source>
</evidence>
<evidence type="ECO:0000313" key="6">
    <source>
        <dbReference type="Proteomes" id="UP000574369"/>
    </source>
</evidence>
<feature type="region of interest" description="Disordered" evidence="2">
    <location>
        <begin position="185"/>
        <end position="209"/>
    </location>
</feature>
<reference evidence="5 6" key="1">
    <citation type="submission" date="2020-08" db="EMBL/GenBank/DDBJ databases">
        <title>Genomic Encyclopedia of Type Strains, Phase III (KMG-III): the genomes of soil and plant-associated and newly described type strains.</title>
        <authorList>
            <person name="Whitman W."/>
        </authorList>
    </citation>
    <scope>NUCLEOTIDE SEQUENCE [LARGE SCALE GENOMIC DNA]</scope>
    <source>
        <strain evidence="5 6">CECT 7247</strain>
    </source>
</reference>
<proteinExistence type="predicted"/>
<feature type="domain" description="Peptidase S9 prolyl oligopeptidase catalytic" evidence="4">
    <location>
        <begin position="645"/>
        <end position="797"/>
    </location>
</feature>
<dbReference type="EMBL" id="JACHXO010000003">
    <property type="protein sequence ID" value="MBB3194672.1"/>
    <property type="molecule type" value="Genomic_DNA"/>
</dbReference>
<evidence type="ECO:0000313" key="5">
    <source>
        <dbReference type="EMBL" id="MBB3194672.1"/>
    </source>
</evidence>
<keyword evidence="6" id="KW-1185">Reference proteome</keyword>
<keyword evidence="5" id="KW-0031">Aminopeptidase</keyword>
<dbReference type="GO" id="GO:0004177">
    <property type="term" value="F:aminopeptidase activity"/>
    <property type="evidence" value="ECO:0007669"/>
    <property type="project" value="UniProtKB-KW"/>
</dbReference>
<feature type="region of interest" description="Disordered" evidence="2">
    <location>
        <begin position="801"/>
        <end position="827"/>
    </location>
</feature>
<dbReference type="RefSeq" id="WP_184294527.1">
    <property type="nucleotide sequence ID" value="NZ_JACHXO010000003.1"/>
</dbReference>
<dbReference type="InterPro" id="IPR029058">
    <property type="entry name" value="AB_hydrolase_fold"/>
</dbReference>
<dbReference type="Gene3D" id="3.40.50.1820">
    <property type="entry name" value="alpha/beta hydrolase"/>
    <property type="match status" value="1"/>
</dbReference>
<organism evidence="5 6">
    <name type="scientific">Roseateles terrae</name>
    <dbReference type="NCBI Taxonomy" id="431060"/>
    <lineage>
        <taxon>Bacteria</taxon>
        <taxon>Pseudomonadati</taxon>
        <taxon>Pseudomonadota</taxon>
        <taxon>Betaproteobacteria</taxon>
        <taxon>Burkholderiales</taxon>
        <taxon>Sphaerotilaceae</taxon>
        <taxon>Roseateles</taxon>
    </lineage>
</organism>
<dbReference type="Proteomes" id="UP000574369">
    <property type="component" value="Unassembled WGS sequence"/>
</dbReference>
<dbReference type="PANTHER" id="PTHR42776:SF28">
    <property type="entry name" value="GLUTAMYL ENDOPEPTIDASE, CHLOROPLASTIC-RELATED"/>
    <property type="match status" value="1"/>
</dbReference>
<dbReference type="SUPFAM" id="SSF82171">
    <property type="entry name" value="DPP6 N-terminal domain-like"/>
    <property type="match status" value="1"/>
</dbReference>
<keyword evidence="5" id="KW-0645">Protease</keyword>
<dbReference type="PANTHER" id="PTHR42776">
    <property type="entry name" value="SERINE PEPTIDASE S9 FAMILY MEMBER"/>
    <property type="match status" value="1"/>
</dbReference>
<dbReference type="InterPro" id="IPR001375">
    <property type="entry name" value="Peptidase_S9_cat"/>
</dbReference>
<name>A0ABR6GRD9_9BURK</name>
<evidence type="ECO:0000256" key="2">
    <source>
        <dbReference type="SAM" id="MobiDB-lite"/>
    </source>
</evidence>
<keyword evidence="3" id="KW-0732">Signal</keyword>
<accession>A0ABR6GRD9</accession>
<feature type="chain" id="PRO_5047405321" evidence="3">
    <location>
        <begin position="22"/>
        <end position="827"/>
    </location>
</feature>
<protein>
    <submittedName>
        <fullName evidence="5">Dipeptidyl aminopeptidase/acylaminoacyl peptidase</fullName>
    </submittedName>
</protein>
<dbReference type="SUPFAM" id="SSF53474">
    <property type="entry name" value="alpha/beta-Hydrolases"/>
    <property type="match status" value="1"/>
</dbReference>
<dbReference type="Pfam" id="PF00326">
    <property type="entry name" value="Peptidase_S9"/>
    <property type="match status" value="1"/>
</dbReference>
<feature type="compositionally biased region" description="Low complexity" evidence="2">
    <location>
        <begin position="803"/>
        <end position="813"/>
    </location>
</feature>
<gene>
    <name evidence="5" type="ORF">FHS28_002068</name>
</gene>
<keyword evidence="1" id="KW-0378">Hydrolase</keyword>
<evidence type="ECO:0000256" key="1">
    <source>
        <dbReference type="ARBA" id="ARBA00022801"/>
    </source>
</evidence>